<dbReference type="Proteomes" id="UP001172082">
    <property type="component" value="Unassembled WGS sequence"/>
</dbReference>
<dbReference type="RefSeq" id="WP_346750040.1">
    <property type="nucleotide sequence ID" value="NZ_JAUJEA010000001.1"/>
</dbReference>
<reference evidence="1" key="1">
    <citation type="submission" date="2023-06" db="EMBL/GenBank/DDBJ databases">
        <title>Genomic of Parafulvivirga corallium.</title>
        <authorList>
            <person name="Wang G."/>
        </authorList>
    </citation>
    <scope>NUCLEOTIDE SEQUENCE</scope>
    <source>
        <strain evidence="1">BMA10</strain>
    </source>
</reference>
<accession>A0ABT8KJU0</accession>
<organism evidence="1 2">
    <name type="scientific">Splendidivirga corallicola</name>
    <dbReference type="NCBI Taxonomy" id="3051826"/>
    <lineage>
        <taxon>Bacteria</taxon>
        <taxon>Pseudomonadati</taxon>
        <taxon>Bacteroidota</taxon>
        <taxon>Cytophagia</taxon>
        <taxon>Cytophagales</taxon>
        <taxon>Splendidivirgaceae</taxon>
        <taxon>Splendidivirga</taxon>
    </lineage>
</organism>
<sequence>MSPNRPFAVVLFIVSILFTSHVSAQDEEKNWELNGYLKTLQTFNFISGFDSVLFDNLVHNRLNFKWYVHPNLTIYAEARNRLFYGDLVRAIPNYGDIIEDQGSFLNLSLNIIEGRSMILNTTLDRFYFEWIKDDWEVRLGKQRINWGVNLAWNPNDIFNAYSFFDFDYEERPGTDGIRIKKYYGFASSLELASNFVTDLDDWSIAGLWKWNKWNYDMQLLAGKAREDLVLGLGWAGNIKGAGFKGEATWFKPYSDVEENNFESLLLSMSWDYSFKNTLYIHGSFLVNTGIKGDTESFLLSNLNFEQLGVKELLPYQYSIFLQSSFSFSPLVSGSLSAMTFPGDRAIFINPALTISLEDNLDFDAIGQIFHSEENDEMGATARLLYFRLKWSF</sequence>
<protein>
    <recommendedName>
        <fullName evidence="3">Alginate export domain-containing protein</fullName>
    </recommendedName>
</protein>
<comment type="caution">
    <text evidence="1">The sequence shown here is derived from an EMBL/GenBank/DDBJ whole genome shotgun (WGS) entry which is preliminary data.</text>
</comment>
<keyword evidence="2" id="KW-1185">Reference proteome</keyword>
<proteinExistence type="predicted"/>
<gene>
    <name evidence="1" type="ORF">QQ008_01540</name>
</gene>
<evidence type="ECO:0008006" key="3">
    <source>
        <dbReference type="Google" id="ProtNLM"/>
    </source>
</evidence>
<dbReference type="EMBL" id="JAUJEA010000001">
    <property type="protein sequence ID" value="MDN5200013.1"/>
    <property type="molecule type" value="Genomic_DNA"/>
</dbReference>
<evidence type="ECO:0000313" key="2">
    <source>
        <dbReference type="Proteomes" id="UP001172082"/>
    </source>
</evidence>
<name>A0ABT8KJU0_9BACT</name>
<evidence type="ECO:0000313" key="1">
    <source>
        <dbReference type="EMBL" id="MDN5200013.1"/>
    </source>
</evidence>